<reference evidence="1" key="1">
    <citation type="submission" date="2022-07" db="EMBL/GenBank/DDBJ databases">
        <title>Phylogenomic reconstructions and comparative analyses of Kickxellomycotina fungi.</title>
        <authorList>
            <person name="Reynolds N.K."/>
            <person name="Stajich J.E."/>
            <person name="Barry K."/>
            <person name="Grigoriev I.V."/>
            <person name="Crous P."/>
            <person name="Smith M.E."/>
        </authorList>
    </citation>
    <scope>NUCLEOTIDE SEQUENCE</scope>
    <source>
        <strain evidence="1">CBS 109366</strain>
    </source>
</reference>
<evidence type="ECO:0000313" key="1">
    <source>
        <dbReference type="EMBL" id="KAJ2760555.1"/>
    </source>
</evidence>
<organism evidence="1 2">
    <name type="scientific">Coemansia nantahalensis</name>
    <dbReference type="NCBI Taxonomy" id="2789366"/>
    <lineage>
        <taxon>Eukaryota</taxon>
        <taxon>Fungi</taxon>
        <taxon>Fungi incertae sedis</taxon>
        <taxon>Zoopagomycota</taxon>
        <taxon>Kickxellomycotina</taxon>
        <taxon>Kickxellomycetes</taxon>
        <taxon>Kickxellales</taxon>
        <taxon>Kickxellaceae</taxon>
        <taxon>Coemansia</taxon>
    </lineage>
</organism>
<accession>A0ACC1JKI2</accession>
<name>A0ACC1JKI2_9FUNG</name>
<comment type="caution">
    <text evidence="1">The sequence shown here is derived from an EMBL/GenBank/DDBJ whole genome shotgun (WGS) entry which is preliminary data.</text>
</comment>
<proteinExistence type="predicted"/>
<keyword evidence="2" id="KW-1185">Reference proteome</keyword>
<feature type="non-terminal residue" evidence="1">
    <location>
        <position position="1"/>
    </location>
</feature>
<dbReference type="Proteomes" id="UP001140234">
    <property type="component" value="Unassembled WGS sequence"/>
</dbReference>
<dbReference type="EMBL" id="JANBUJ010003468">
    <property type="protein sequence ID" value="KAJ2760555.1"/>
    <property type="molecule type" value="Genomic_DNA"/>
</dbReference>
<protein>
    <submittedName>
        <fullName evidence="1">Uncharacterized protein</fullName>
    </submittedName>
</protein>
<evidence type="ECO:0000313" key="2">
    <source>
        <dbReference type="Proteomes" id="UP001140234"/>
    </source>
</evidence>
<sequence length="87" mass="9328">EYRGVMRSQLRRFEPLDLESISDGLVDEVIELDPLADAATNLQAAVDGLCALFPGALRPPSPADVARALETALQQKPTLHMNVGGQS</sequence>
<gene>
    <name evidence="1" type="ORF">IWQ57_006275</name>
</gene>